<evidence type="ECO:0000313" key="2">
    <source>
        <dbReference type="Proteomes" id="UP001060215"/>
    </source>
</evidence>
<evidence type="ECO:0000313" key="1">
    <source>
        <dbReference type="EMBL" id="KAI8028093.1"/>
    </source>
</evidence>
<comment type="caution">
    <text evidence="1">The sequence shown here is derived from an EMBL/GenBank/DDBJ whole genome shotgun (WGS) entry which is preliminary data.</text>
</comment>
<protein>
    <submittedName>
        <fullName evidence="1">Disease resistance protein</fullName>
    </submittedName>
</protein>
<reference evidence="1 2" key="1">
    <citation type="journal article" date="2022" name="Plant J.">
        <title>Chromosome-level genome of Camellia lanceoleosa provides a valuable resource for understanding genome evolution and self-incompatibility.</title>
        <authorList>
            <person name="Gong W."/>
            <person name="Xiao S."/>
            <person name="Wang L."/>
            <person name="Liao Z."/>
            <person name="Chang Y."/>
            <person name="Mo W."/>
            <person name="Hu G."/>
            <person name="Li W."/>
            <person name="Zhao G."/>
            <person name="Zhu H."/>
            <person name="Hu X."/>
            <person name="Ji K."/>
            <person name="Xiang X."/>
            <person name="Song Q."/>
            <person name="Yuan D."/>
            <person name="Jin S."/>
            <person name="Zhang L."/>
        </authorList>
    </citation>
    <scope>NUCLEOTIDE SEQUENCE [LARGE SCALE GENOMIC DNA]</scope>
    <source>
        <strain evidence="1">SQ_2022a</strain>
    </source>
</reference>
<accession>A0ACC0ISM8</accession>
<gene>
    <name evidence="1" type="ORF">LOK49_LG02G03242</name>
</gene>
<name>A0ACC0ISM8_9ERIC</name>
<dbReference type="EMBL" id="CM045760">
    <property type="protein sequence ID" value="KAI8028093.1"/>
    <property type="molecule type" value="Genomic_DNA"/>
</dbReference>
<dbReference type="Proteomes" id="UP001060215">
    <property type="component" value="Chromosome 3"/>
</dbReference>
<organism evidence="1 2">
    <name type="scientific">Camellia lanceoleosa</name>
    <dbReference type="NCBI Taxonomy" id="1840588"/>
    <lineage>
        <taxon>Eukaryota</taxon>
        <taxon>Viridiplantae</taxon>
        <taxon>Streptophyta</taxon>
        <taxon>Embryophyta</taxon>
        <taxon>Tracheophyta</taxon>
        <taxon>Spermatophyta</taxon>
        <taxon>Magnoliopsida</taxon>
        <taxon>eudicotyledons</taxon>
        <taxon>Gunneridae</taxon>
        <taxon>Pentapetalae</taxon>
        <taxon>asterids</taxon>
        <taxon>Ericales</taxon>
        <taxon>Theaceae</taxon>
        <taxon>Camellia</taxon>
    </lineage>
</organism>
<sequence>MFVPSLEKLKALKEVKLTESQIEEVPQDLEELSNLRNLDLSQNYSLHAFPCWKLCRLSQLQCLRINRTKVKVLTKELLCLTQLKVLGAQFHNVQEFTSYVTSQQCQS</sequence>
<keyword evidence="2" id="KW-1185">Reference proteome</keyword>
<proteinExistence type="predicted"/>